<dbReference type="Pfam" id="PF06062">
    <property type="entry name" value="UPF0231"/>
    <property type="match status" value="1"/>
</dbReference>
<dbReference type="InterPro" id="IPR008249">
    <property type="entry name" value="UPF0231"/>
</dbReference>
<dbReference type="KEGG" id="vaq:FIV01_12230"/>
<sequence length="124" mass="14363">MMEFEFIRNTLMGEYYVKPSMGHEVLGRWLEEEIGKDKQKIQQVEALLEAVIQSPLLEHKYLGCEISLIIQGDEVTVEENILSHGESMPEDSEFDYYNCESKASCGLDDFVSLFEQWTAFLQSR</sequence>
<reference evidence="2 3" key="1">
    <citation type="submission" date="2019-10" db="EMBL/GenBank/DDBJ databases">
        <title>Complete genome sequence of Vibrio sp. strain THAF100, isolated from non-filtered water from the water column of tank 6 of a marine aquarium containing stony-coral fragments. Water maintained at 26 degree C.</title>
        <authorList>
            <person name="Ruckert C."/>
            <person name="Franco A."/>
            <person name="Kalinowski J."/>
            <person name="Glaeser S."/>
        </authorList>
    </citation>
    <scope>NUCLEOTIDE SEQUENCE [LARGE SCALE GENOMIC DNA]</scope>
    <source>
        <strain evidence="2 3">THAF100</strain>
    </source>
</reference>
<evidence type="ECO:0000313" key="3">
    <source>
        <dbReference type="Proteomes" id="UP000326936"/>
    </source>
</evidence>
<dbReference type="EMBL" id="CP045350">
    <property type="protein sequence ID" value="QFT27198.1"/>
    <property type="molecule type" value="Genomic_DNA"/>
</dbReference>
<evidence type="ECO:0000256" key="1">
    <source>
        <dbReference type="ARBA" id="ARBA00005367"/>
    </source>
</evidence>
<proteinExistence type="inferred from homology"/>
<evidence type="ECO:0000313" key="2">
    <source>
        <dbReference type="EMBL" id="QFT27198.1"/>
    </source>
</evidence>
<dbReference type="Proteomes" id="UP000326936">
    <property type="component" value="Chromosome"/>
</dbReference>
<dbReference type="AlphaFoldDB" id="A0A5P9CLM7"/>
<comment type="similarity">
    <text evidence="1">Belongs to the UPF0231 family.</text>
</comment>
<protein>
    <submittedName>
        <fullName evidence="2">Uncharacterized protein</fullName>
    </submittedName>
</protein>
<accession>A0A5P9CLM7</accession>
<keyword evidence="3" id="KW-1185">Reference proteome</keyword>
<organism evidence="2 3">
    <name type="scientific">Vibrio aquimaris</name>
    <dbReference type="NCBI Taxonomy" id="2587862"/>
    <lineage>
        <taxon>Bacteria</taxon>
        <taxon>Pseudomonadati</taxon>
        <taxon>Pseudomonadota</taxon>
        <taxon>Gammaproteobacteria</taxon>
        <taxon>Vibrionales</taxon>
        <taxon>Vibrionaceae</taxon>
        <taxon>Vibrio</taxon>
    </lineage>
</organism>
<dbReference type="PIRSF" id="PIRSF006287">
    <property type="entry name" value="UCP006287"/>
    <property type="match status" value="1"/>
</dbReference>
<gene>
    <name evidence="2" type="ORF">FIV01_12230</name>
</gene>
<name>A0A5P9CLM7_9VIBR</name>